<keyword evidence="2" id="KW-1133">Transmembrane helix</keyword>
<reference evidence="3 4" key="1">
    <citation type="submission" date="2024-09" db="EMBL/GenBank/DDBJ databases">
        <authorList>
            <person name="Sun Q."/>
            <person name="Mori K."/>
        </authorList>
    </citation>
    <scope>NUCLEOTIDE SEQUENCE [LARGE SCALE GENOMIC DNA]</scope>
    <source>
        <strain evidence="3 4">JCM 3143</strain>
    </source>
</reference>
<dbReference type="EMBL" id="JBHMBW010000099">
    <property type="protein sequence ID" value="MFB9630534.1"/>
    <property type="molecule type" value="Genomic_DNA"/>
</dbReference>
<evidence type="ECO:0000256" key="2">
    <source>
        <dbReference type="SAM" id="Phobius"/>
    </source>
</evidence>
<dbReference type="Proteomes" id="UP001589532">
    <property type="component" value="Unassembled WGS sequence"/>
</dbReference>
<protein>
    <submittedName>
        <fullName evidence="3">Uncharacterized protein</fullName>
    </submittedName>
</protein>
<keyword evidence="2" id="KW-0472">Membrane</keyword>
<evidence type="ECO:0000313" key="4">
    <source>
        <dbReference type="Proteomes" id="UP001589532"/>
    </source>
</evidence>
<feature type="region of interest" description="Disordered" evidence="1">
    <location>
        <begin position="68"/>
        <end position="186"/>
    </location>
</feature>
<feature type="transmembrane region" description="Helical" evidence="2">
    <location>
        <begin position="20"/>
        <end position="41"/>
    </location>
</feature>
<dbReference type="RefSeq" id="WP_344988785.1">
    <property type="nucleotide sequence ID" value="NZ_BAAAXV010000003.1"/>
</dbReference>
<name>A0ABV5SHS2_9ACTN</name>
<comment type="caution">
    <text evidence="3">The sequence shown here is derived from an EMBL/GenBank/DDBJ whole genome shotgun (WGS) entry which is preliminary data.</text>
</comment>
<sequence>MKIQPHEASTVQRHGRGRAIRIATVLAGLAQLVLAALLIGIPAGSPTLDEVPVPEGVATTPSPAALAVHPTATPVRPTPRAYPATNPTRAPRTTPTARRSRTAPPVAARVTPPRQKTETATVPSDAPTRATKSATTDIPEPSEPSRQHTPPGQTREPPGQADELAQETTHEQPTLHANIPHGQTQK</sequence>
<accession>A0ABV5SHS2</accession>
<keyword evidence="2" id="KW-0812">Transmembrane</keyword>
<feature type="compositionally biased region" description="Low complexity" evidence="1">
    <location>
        <begin position="68"/>
        <end position="114"/>
    </location>
</feature>
<proteinExistence type="predicted"/>
<evidence type="ECO:0000256" key="1">
    <source>
        <dbReference type="SAM" id="MobiDB-lite"/>
    </source>
</evidence>
<gene>
    <name evidence="3" type="ORF">ACFFSA_46305</name>
</gene>
<organism evidence="3 4">
    <name type="scientific">Nonomuraea helvata</name>
    <dbReference type="NCBI Taxonomy" id="37484"/>
    <lineage>
        <taxon>Bacteria</taxon>
        <taxon>Bacillati</taxon>
        <taxon>Actinomycetota</taxon>
        <taxon>Actinomycetes</taxon>
        <taxon>Streptosporangiales</taxon>
        <taxon>Streptosporangiaceae</taxon>
        <taxon>Nonomuraea</taxon>
    </lineage>
</organism>
<keyword evidence="4" id="KW-1185">Reference proteome</keyword>
<evidence type="ECO:0000313" key="3">
    <source>
        <dbReference type="EMBL" id="MFB9630534.1"/>
    </source>
</evidence>